<name>A0A6B0R1A2_9CETA</name>
<dbReference type="Proteomes" id="UP000322234">
    <property type="component" value="Unassembled WGS sequence"/>
</dbReference>
<protein>
    <submittedName>
        <fullName evidence="1">Uncharacterized protein</fullName>
    </submittedName>
</protein>
<keyword evidence="2" id="KW-1185">Reference proteome</keyword>
<dbReference type="EMBL" id="VBQZ03000007">
    <property type="protein sequence ID" value="MXQ81333.1"/>
    <property type="molecule type" value="Genomic_DNA"/>
</dbReference>
<reference evidence="1" key="1">
    <citation type="submission" date="2019-10" db="EMBL/GenBank/DDBJ databases">
        <title>The sequence and de novo assembly of the wild yak genome.</title>
        <authorList>
            <person name="Liu Y."/>
        </authorList>
    </citation>
    <scope>NUCLEOTIDE SEQUENCE [LARGE SCALE GENOMIC DNA]</scope>
    <source>
        <strain evidence="1">WY2019</strain>
    </source>
</reference>
<gene>
    <name evidence="1" type="ORF">E5288_WYG005867</name>
</gene>
<proteinExistence type="predicted"/>
<evidence type="ECO:0000313" key="2">
    <source>
        <dbReference type="Proteomes" id="UP000322234"/>
    </source>
</evidence>
<dbReference type="AlphaFoldDB" id="A0A6B0R1A2"/>
<comment type="caution">
    <text evidence="1">The sequence shown here is derived from an EMBL/GenBank/DDBJ whole genome shotgun (WGS) entry which is preliminary data.</text>
</comment>
<evidence type="ECO:0000313" key="1">
    <source>
        <dbReference type="EMBL" id="MXQ81333.1"/>
    </source>
</evidence>
<accession>A0A6B0R1A2</accession>
<sequence>MLCFLLRVQVNPIRLCDVMLICITFPGIPSESALISKIIVFDKRWPNHKKPPARMGLKCNCMQGNRFNPRARWRSLTLSEKAVVIRGGSGCVLTFSSFAQWQYRSQ</sequence>
<organism evidence="1 2">
    <name type="scientific">Bos mutus</name>
    <name type="common">wild yak</name>
    <dbReference type="NCBI Taxonomy" id="72004"/>
    <lineage>
        <taxon>Eukaryota</taxon>
        <taxon>Metazoa</taxon>
        <taxon>Chordata</taxon>
        <taxon>Craniata</taxon>
        <taxon>Vertebrata</taxon>
        <taxon>Euteleostomi</taxon>
        <taxon>Mammalia</taxon>
        <taxon>Eutheria</taxon>
        <taxon>Laurasiatheria</taxon>
        <taxon>Artiodactyla</taxon>
        <taxon>Ruminantia</taxon>
        <taxon>Pecora</taxon>
        <taxon>Bovidae</taxon>
        <taxon>Bovinae</taxon>
        <taxon>Bos</taxon>
    </lineage>
</organism>